<proteinExistence type="predicted"/>
<feature type="non-terminal residue" evidence="2">
    <location>
        <position position="1"/>
    </location>
</feature>
<feature type="non-terminal residue" evidence="2">
    <location>
        <position position="171"/>
    </location>
</feature>
<dbReference type="SMART" id="SM00225">
    <property type="entry name" value="BTB"/>
    <property type="match status" value="1"/>
</dbReference>
<evidence type="ECO:0000313" key="2">
    <source>
        <dbReference type="EMBL" id="EFX73059.1"/>
    </source>
</evidence>
<dbReference type="InterPro" id="IPR000210">
    <property type="entry name" value="BTB/POZ_dom"/>
</dbReference>
<gene>
    <name evidence="2" type="ORF">DAPPUDRAFT_14857</name>
</gene>
<feature type="domain" description="BTB" evidence="1">
    <location>
        <begin position="18"/>
        <end position="85"/>
    </location>
</feature>
<dbReference type="OrthoDB" id="684045at2759"/>
<dbReference type="PROSITE" id="PS50097">
    <property type="entry name" value="BTB"/>
    <property type="match status" value="1"/>
</dbReference>
<dbReference type="GO" id="GO:0031625">
    <property type="term" value="F:ubiquitin protein ligase binding"/>
    <property type="evidence" value="ECO:0000318"/>
    <property type="project" value="GO_Central"/>
</dbReference>
<dbReference type="GO" id="GO:0043161">
    <property type="term" value="P:proteasome-mediated ubiquitin-dependent protein catabolic process"/>
    <property type="evidence" value="ECO:0000318"/>
    <property type="project" value="GO_Central"/>
</dbReference>
<dbReference type="PhylomeDB" id="E9H5L6"/>
<dbReference type="eggNOG" id="KOG1987">
    <property type="taxonomic scope" value="Eukaryota"/>
</dbReference>
<dbReference type="FunFam" id="1.25.40.420:FF:000030">
    <property type="entry name" value="Uncharacterized protein"/>
    <property type="match status" value="1"/>
</dbReference>
<dbReference type="PANTHER" id="PTHR24413">
    <property type="entry name" value="SPECKLE-TYPE POZ PROTEIN"/>
    <property type="match status" value="1"/>
</dbReference>
<dbReference type="GO" id="GO:0005737">
    <property type="term" value="C:cytoplasm"/>
    <property type="evidence" value="ECO:0000318"/>
    <property type="project" value="GO_Central"/>
</dbReference>
<dbReference type="AlphaFoldDB" id="E9H5L6"/>
<dbReference type="InterPro" id="IPR011333">
    <property type="entry name" value="SKP1/BTB/POZ_sf"/>
</dbReference>
<accession>E9H5L6</accession>
<organism evidence="2 3">
    <name type="scientific">Daphnia pulex</name>
    <name type="common">Water flea</name>
    <dbReference type="NCBI Taxonomy" id="6669"/>
    <lineage>
        <taxon>Eukaryota</taxon>
        <taxon>Metazoa</taxon>
        <taxon>Ecdysozoa</taxon>
        <taxon>Arthropoda</taxon>
        <taxon>Crustacea</taxon>
        <taxon>Branchiopoda</taxon>
        <taxon>Diplostraca</taxon>
        <taxon>Cladocera</taxon>
        <taxon>Anomopoda</taxon>
        <taxon>Daphniidae</taxon>
        <taxon>Daphnia</taxon>
    </lineage>
</organism>
<keyword evidence="3" id="KW-1185">Reference proteome</keyword>
<dbReference type="Gene3D" id="1.25.40.420">
    <property type="match status" value="1"/>
</dbReference>
<name>E9H5L6_DAPPU</name>
<evidence type="ECO:0000259" key="1">
    <source>
        <dbReference type="PROSITE" id="PS50097"/>
    </source>
</evidence>
<dbReference type="HOGENOM" id="CLU_004253_2_3_1"/>
<dbReference type="SUPFAM" id="SSF54695">
    <property type="entry name" value="POZ domain"/>
    <property type="match status" value="1"/>
</dbReference>
<dbReference type="OMA" id="CYSSCAN"/>
<dbReference type="GO" id="GO:0005634">
    <property type="term" value="C:nucleus"/>
    <property type="evidence" value="ECO:0000318"/>
    <property type="project" value="GO_Central"/>
</dbReference>
<dbReference type="GO" id="GO:0030162">
    <property type="term" value="P:regulation of proteolysis"/>
    <property type="evidence" value="ECO:0000318"/>
    <property type="project" value="GO_Central"/>
</dbReference>
<dbReference type="KEGG" id="dpx:DAPPUDRAFT_14857"/>
<dbReference type="Pfam" id="PF00651">
    <property type="entry name" value="BTB"/>
    <property type="match status" value="1"/>
</dbReference>
<protein>
    <recommendedName>
        <fullName evidence="1">BTB domain-containing protein</fullName>
    </recommendedName>
</protein>
<dbReference type="EMBL" id="GL732594">
    <property type="protein sequence ID" value="EFX73059.1"/>
    <property type="molecule type" value="Genomic_DNA"/>
</dbReference>
<reference evidence="2 3" key="1">
    <citation type="journal article" date="2011" name="Science">
        <title>The ecoresponsive genome of Daphnia pulex.</title>
        <authorList>
            <person name="Colbourne J.K."/>
            <person name="Pfrender M.E."/>
            <person name="Gilbert D."/>
            <person name="Thomas W.K."/>
            <person name="Tucker A."/>
            <person name="Oakley T.H."/>
            <person name="Tokishita S."/>
            <person name="Aerts A."/>
            <person name="Arnold G.J."/>
            <person name="Basu M.K."/>
            <person name="Bauer D.J."/>
            <person name="Caceres C.E."/>
            <person name="Carmel L."/>
            <person name="Casola C."/>
            <person name="Choi J.H."/>
            <person name="Detter J.C."/>
            <person name="Dong Q."/>
            <person name="Dusheyko S."/>
            <person name="Eads B.D."/>
            <person name="Frohlich T."/>
            <person name="Geiler-Samerotte K.A."/>
            <person name="Gerlach D."/>
            <person name="Hatcher P."/>
            <person name="Jogdeo S."/>
            <person name="Krijgsveld J."/>
            <person name="Kriventseva E.V."/>
            <person name="Kultz D."/>
            <person name="Laforsch C."/>
            <person name="Lindquist E."/>
            <person name="Lopez J."/>
            <person name="Manak J.R."/>
            <person name="Muller J."/>
            <person name="Pangilinan J."/>
            <person name="Patwardhan R.P."/>
            <person name="Pitluck S."/>
            <person name="Pritham E.J."/>
            <person name="Rechtsteiner A."/>
            <person name="Rho M."/>
            <person name="Rogozin I.B."/>
            <person name="Sakarya O."/>
            <person name="Salamov A."/>
            <person name="Schaack S."/>
            <person name="Shapiro H."/>
            <person name="Shiga Y."/>
            <person name="Skalitzky C."/>
            <person name="Smith Z."/>
            <person name="Souvorov A."/>
            <person name="Sung W."/>
            <person name="Tang Z."/>
            <person name="Tsuchiya D."/>
            <person name="Tu H."/>
            <person name="Vos H."/>
            <person name="Wang M."/>
            <person name="Wolf Y.I."/>
            <person name="Yamagata H."/>
            <person name="Yamada T."/>
            <person name="Ye Y."/>
            <person name="Shaw J.R."/>
            <person name="Andrews J."/>
            <person name="Crease T.J."/>
            <person name="Tang H."/>
            <person name="Lucas S.M."/>
            <person name="Robertson H.M."/>
            <person name="Bork P."/>
            <person name="Koonin E.V."/>
            <person name="Zdobnov E.M."/>
            <person name="Grigoriev I.V."/>
            <person name="Lynch M."/>
            <person name="Boore J.L."/>
        </authorList>
    </citation>
    <scope>NUCLEOTIDE SEQUENCE [LARGE SCALE GENOMIC DNA]</scope>
</reference>
<dbReference type="Gene3D" id="3.30.710.10">
    <property type="entry name" value="Potassium Channel Kv1.1, Chain A"/>
    <property type="match status" value="1"/>
</dbReference>
<sequence>QCRILSQLEELFEKMPLSDATFNINGRKFAAHKTILAMRSPVFAAMFLHPTKEMQSGEVEVEDIDPDVFQEVLRYLYTGSPQSTAMDVMAPALLAAAEKYLLDDLKTLCETHLIRKMSAKNCIDLLTLTTHHPAEHLKKFAIEYFRRYPSEVMATDNWKKMKEENPAALVD</sequence>
<dbReference type="Proteomes" id="UP000000305">
    <property type="component" value="Unassembled WGS sequence"/>
</dbReference>
<dbReference type="FunFam" id="3.30.710.10:FF:000213">
    <property type="entry name" value="Uncharacterized protein"/>
    <property type="match status" value="1"/>
</dbReference>
<dbReference type="InParanoid" id="E9H5L6"/>
<evidence type="ECO:0000313" key="3">
    <source>
        <dbReference type="Proteomes" id="UP000000305"/>
    </source>
</evidence>